<dbReference type="Pfam" id="PF15640">
    <property type="entry name" value="Tox-MPTase4"/>
    <property type="match status" value="1"/>
</dbReference>
<sequence>MRDDILARIARVGAMHAGNRPTLPPDLPTPGSGSPPTSPGKPIKHSSFLGALLGAVAGALVAAAVAAVAVALVGVTGGLAIAVVGGLAVLGAGSLISAVSGRVSAMVDSASPPAGKVDSGSPNVSVEGGPVSRAEVDVVICTKHNGPQLIAQGSETVFVNGHPAARIGDKTVCGATIKDGASTVFFGSGQATVLEIQDEFSGWQKALLIAVEFLVPPTRGLFRGLGKLFFRGPKAVMKGLGAGALWAGKRLRQKTRCATRAFKANKGRARVTQAAKAFKKDPVYIASGEVIESRTDIELGQTIPLVFERTYRTASSHAGLVGHGWQDSWSEVATVSQDEGDTHVTITLAQGYDIDFTFGIGSTVVYCAEYPEFKLVKRHNGFHLWHRDSQTWCAFTVKQGDRLLLSAITDNHQNRIDFLRDPKGYLRKIQHSDGIELLLVWQGEFLRQIQRIDGGQKTVLAEYRQDEQGRLVEADAAHAYHLFYEYDNHNRLTRWHDNDKTWARYEYDLHGRCVYTTCADGYLTAKFEYLADRVVMIDGLGQRSEYGFNDLHLMAWETSPLGHITRYEYDDAGNLLREISPAGRVVEFAYLDDTGLVSTFTDGSGHQWQYAYDDHERLIGITDPLGRNWAWHYDSKGNPQSLTGPDNSEVRFAWNRYGLLTEVSDQNGQVQASLFYDHRQRLLSATDAESRTQQLRYDPQDRLTTWTRPDGATYRLSYRRASWKLPEQLLRPDDKQEQRQYDKHNNLLHYTDGNGAVWAQTYGAFDLLTSRTDAAGRTWQYEYDKESQQLVCVTAPDGNRWQWWLDADARVIRERDMAGTETHYGYDEDGHCISLRNGEGETRHFLYDGRGLLIKETAPDDTLHYRYDVAGRLIEVTSITSHIQLEYDERDRVVQERNSGTEIRRQYQGESHTVTRSLHWEGEEDSAALTSTFRYRATGELRQVQLPDGAELTLVHDAAGREATRHSKGGFTQQREYDVMGWLTREMSGQTVDGRLQPVQTREYLYDGAGNLTGTRRNREAAGYQLDASGRVLSVLSGGAGRTVNTEEQYRYTRNGLPQDTTRLTEWQAGRLTQQDNTHYQYDKAGRLIRKQVVQPGYRPQVWHYRWDSRNQLRVVDTPAGERWFYRYDPFGRRIGKRCEQTSEDIRYLWDGDQIAEVRHHRNGERLSRRHWVHNGWELLVQQRQTVEGKWETDFVTSGHNGEPQAIFNPQGELRWQAPRANLWGQRYTDNTERLDPGLVFAGQYRDAESSLCYNRFRYYEPSGGCYISPDPIGIVGGDNPYSYVHNPLGYVDPLGLASCPQGAKALDHLGDGRPVSGHTGFLNSPRLSRSELGKIHKEMADIGVKFVKNADKHLPPGVRGGFNYSSGTLYLRKGATRYEAFHEMMHAKQFAELGQKAYVSLGTYARESHVFNQVFKNRNMFTTSEIKHAIGYMRSLKEKFLLGRIN</sequence>
<evidence type="ECO:0000259" key="5">
    <source>
        <dbReference type="Pfam" id="PF20148"/>
    </source>
</evidence>
<evidence type="ECO:0000313" key="7">
    <source>
        <dbReference type="EMBL" id="POE24685.1"/>
    </source>
</evidence>
<dbReference type="Pfam" id="PF05593">
    <property type="entry name" value="RHS_repeat"/>
    <property type="match status" value="2"/>
</dbReference>
<dbReference type="InterPro" id="IPR008727">
    <property type="entry name" value="PAAR_motif"/>
</dbReference>
<dbReference type="EMBL" id="MTAO01000015">
    <property type="protein sequence ID" value="POE24685.1"/>
    <property type="molecule type" value="Genomic_DNA"/>
</dbReference>
<dbReference type="PANTHER" id="PTHR32305">
    <property type="match status" value="1"/>
</dbReference>
<comment type="caution">
    <text evidence="7">The sequence shown here is derived from an EMBL/GenBank/DDBJ whole genome shotgun (WGS) entry which is preliminary data.</text>
</comment>
<dbReference type="InterPro" id="IPR006530">
    <property type="entry name" value="YD"/>
</dbReference>
<feature type="transmembrane region" description="Helical" evidence="3">
    <location>
        <begin position="48"/>
        <end position="73"/>
    </location>
</feature>
<evidence type="ECO:0000259" key="6">
    <source>
        <dbReference type="Pfam" id="PF25023"/>
    </source>
</evidence>
<dbReference type="Pfam" id="PF25023">
    <property type="entry name" value="TEN_YD-shell"/>
    <property type="match status" value="3"/>
</dbReference>
<proteinExistence type="predicted"/>
<evidence type="ECO:0000259" key="4">
    <source>
        <dbReference type="Pfam" id="PF15640"/>
    </source>
</evidence>
<dbReference type="NCBIfam" id="TIGR01643">
    <property type="entry name" value="YD_repeat_2x"/>
    <property type="match status" value="7"/>
</dbReference>
<feature type="region of interest" description="Disordered" evidence="2">
    <location>
        <begin position="17"/>
        <end position="41"/>
    </location>
</feature>
<dbReference type="InterPro" id="IPR056823">
    <property type="entry name" value="TEN-like_YD-shell"/>
</dbReference>
<feature type="transmembrane region" description="Helical" evidence="3">
    <location>
        <begin position="79"/>
        <end position="99"/>
    </location>
</feature>
<feature type="domain" description="Teneurin-like YD-shell" evidence="6">
    <location>
        <begin position="762"/>
        <end position="902"/>
    </location>
</feature>
<dbReference type="Proteomes" id="UP000237274">
    <property type="component" value="Unassembled WGS sequence"/>
</dbReference>
<dbReference type="Pfam" id="PF05488">
    <property type="entry name" value="PAAR_motif"/>
    <property type="match status" value="1"/>
</dbReference>
<dbReference type="NCBIfam" id="TIGR03696">
    <property type="entry name" value="Rhs_assc_core"/>
    <property type="match status" value="1"/>
</dbReference>
<evidence type="ECO:0000256" key="1">
    <source>
        <dbReference type="ARBA" id="ARBA00022737"/>
    </source>
</evidence>
<feature type="domain" description="Tox-MPTase4" evidence="4">
    <location>
        <begin position="1312"/>
        <end position="1439"/>
    </location>
</feature>
<dbReference type="InterPro" id="IPR031325">
    <property type="entry name" value="RHS_repeat"/>
</dbReference>
<organism evidence="7 8">
    <name type="scientific">Pectobacterium odoriferum</name>
    <dbReference type="NCBI Taxonomy" id="78398"/>
    <lineage>
        <taxon>Bacteria</taxon>
        <taxon>Pseudomonadati</taxon>
        <taxon>Pseudomonadota</taxon>
        <taxon>Gammaproteobacteria</taxon>
        <taxon>Enterobacterales</taxon>
        <taxon>Pectobacteriaceae</taxon>
        <taxon>Pectobacterium</taxon>
    </lineage>
</organism>
<dbReference type="Gene3D" id="2.180.10.10">
    <property type="entry name" value="RHS repeat-associated core"/>
    <property type="match status" value="2"/>
</dbReference>
<reference evidence="7 8" key="1">
    <citation type="submission" date="2017-01" db="EMBL/GenBank/DDBJ databases">
        <title>Comparative Genomics of 38 Pectobacterium strains comprising three species revealed the characteristics of Pectobacterium carotovorum.</title>
        <authorList>
            <person name="Xie H."/>
            <person name="Ma Y."/>
            <person name="Li X."/>
        </authorList>
    </citation>
    <scope>NUCLEOTIDE SEQUENCE [LARGE SCALE GENOMIC DNA]</scope>
    <source>
        <strain evidence="7 8">Q142</strain>
    </source>
</reference>
<keyword evidence="3" id="KW-0472">Membrane</keyword>
<evidence type="ECO:0000256" key="2">
    <source>
        <dbReference type="SAM" id="MobiDB-lite"/>
    </source>
</evidence>
<name>A0ABD6VLK9_9GAMM</name>
<keyword evidence="3" id="KW-0812">Transmembrane</keyword>
<keyword evidence="3" id="KW-1133">Transmembrane helix</keyword>
<feature type="domain" description="Teneurin-like YD-shell" evidence="6">
    <location>
        <begin position="651"/>
        <end position="748"/>
    </location>
</feature>
<dbReference type="InterPro" id="IPR022385">
    <property type="entry name" value="Rhs_assc_core"/>
</dbReference>
<dbReference type="RefSeq" id="WP_103162802.1">
    <property type="nucleotide sequence ID" value="NZ_MTAH01000016.1"/>
</dbReference>
<dbReference type="Gene3D" id="2.60.200.60">
    <property type="match status" value="1"/>
</dbReference>
<feature type="domain" description="Teneurin-like YD-shell" evidence="6">
    <location>
        <begin position="932"/>
        <end position="1271"/>
    </location>
</feature>
<gene>
    <name evidence="7" type="ORF">BV926_18090</name>
</gene>
<dbReference type="InterPro" id="IPR045351">
    <property type="entry name" value="DUF6531"/>
</dbReference>
<keyword evidence="1" id="KW-0677">Repeat</keyword>
<dbReference type="PANTHER" id="PTHR32305:SF15">
    <property type="entry name" value="PROTEIN RHSA-RELATED"/>
    <property type="match status" value="1"/>
</dbReference>
<protein>
    <submittedName>
        <fullName evidence="7">Type IV secretion protein Rhs</fullName>
    </submittedName>
</protein>
<evidence type="ECO:0000256" key="3">
    <source>
        <dbReference type="SAM" id="Phobius"/>
    </source>
</evidence>
<dbReference type="InterPro" id="IPR050708">
    <property type="entry name" value="T6SS_VgrG/RHS"/>
</dbReference>
<accession>A0ABD6VLK9</accession>
<evidence type="ECO:0000313" key="8">
    <source>
        <dbReference type="Proteomes" id="UP000237274"/>
    </source>
</evidence>
<dbReference type="CDD" id="cd14742">
    <property type="entry name" value="PAAR_RHS"/>
    <property type="match status" value="1"/>
</dbReference>
<feature type="domain" description="DUF6531" evidence="5">
    <location>
        <begin position="281"/>
        <end position="356"/>
    </location>
</feature>
<dbReference type="Pfam" id="PF20148">
    <property type="entry name" value="DUF6531"/>
    <property type="match status" value="1"/>
</dbReference>
<dbReference type="InterPro" id="IPR028912">
    <property type="entry name" value="Tox-MPTase4_dom"/>
</dbReference>